<feature type="domain" description="COMM" evidence="3">
    <location>
        <begin position="143"/>
        <end position="207"/>
    </location>
</feature>
<organism evidence="4 5">
    <name type="scientific">Eptatretus burgeri</name>
    <name type="common">Inshore hagfish</name>
    <dbReference type="NCBI Taxonomy" id="7764"/>
    <lineage>
        <taxon>Eukaryota</taxon>
        <taxon>Metazoa</taxon>
        <taxon>Chordata</taxon>
        <taxon>Craniata</taxon>
        <taxon>Vertebrata</taxon>
        <taxon>Cyclostomata</taxon>
        <taxon>Myxini</taxon>
        <taxon>Myxiniformes</taxon>
        <taxon>Myxinidae</taxon>
        <taxon>Eptatretinae</taxon>
        <taxon>Eptatretus</taxon>
    </lineage>
</organism>
<comment type="similarity">
    <text evidence="2">Belongs to the COMM domain-containing protein 5 family.</text>
</comment>
<dbReference type="PANTHER" id="PTHR15666:SF1">
    <property type="entry name" value="COMM DOMAIN-CONTAINING PROTEIN 5"/>
    <property type="match status" value="1"/>
</dbReference>
<dbReference type="Pfam" id="PF07258">
    <property type="entry name" value="COMM_domain"/>
    <property type="match status" value="1"/>
</dbReference>
<keyword evidence="5" id="KW-1185">Reference proteome</keyword>
<evidence type="ECO:0000256" key="1">
    <source>
        <dbReference type="ARBA" id="ARBA00016556"/>
    </source>
</evidence>
<evidence type="ECO:0000259" key="3">
    <source>
        <dbReference type="PROSITE" id="PS51269"/>
    </source>
</evidence>
<evidence type="ECO:0000256" key="2">
    <source>
        <dbReference type="ARBA" id="ARBA00093452"/>
    </source>
</evidence>
<dbReference type="PANTHER" id="PTHR15666">
    <property type="entry name" value="COMM DOMAIN CONTAINING PROTEIN 5"/>
    <property type="match status" value="1"/>
</dbReference>
<evidence type="ECO:0000313" key="5">
    <source>
        <dbReference type="Proteomes" id="UP000694388"/>
    </source>
</evidence>
<accession>A0A8C4R9K6</accession>
<dbReference type="AlphaFoldDB" id="A0A8C4R9K6"/>
<sequence length="216" mass="24242">MTSHSQAGSPQGCGANLFLGVKPSLELQALRDNVEGVDRDTFRRFLEVIVRGMEDGDCTDLLRSLLEVGVVTKERVSWILSGVYFVVHTALRHPALTPQVFKEELCELGLPEDLIADILTAVFGQRRKAMIAARNRKQQPLPRLSDCCWRVDVAISTSCLARALQPSVMMNISLSDGTERRFEVSVNKFQELRYNVALLLKQMGDLENKKILKIEN</sequence>
<dbReference type="Proteomes" id="UP000694388">
    <property type="component" value="Unplaced"/>
</dbReference>
<protein>
    <recommendedName>
        <fullName evidence="1">COMM domain-containing protein 5</fullName>
    </recommendedName>
</protein>
<dbReference type="GO" id="GO:0005634">
    <property type="term" value="C:nucleus"/>
    <property type="evidence" value="ECO:0007669"/>
    <property type="project" value="TreeGrafter"/>
</dbReference>
<proteinExistence type="inferred from homology"/>
<dbReference type="PROSITE" id="PS51269">
    <property type="entry name" value="COMM"/>
    <property type="match status" value="1"/>
</dbReference>
<reference evidence="4" key="2">
    <citation type="submission" date="2025-09" db="UniProtKB">
        <authorList>
            <consortium name="Ensembl"/>
        </authorList>
    </citation>
    <scope>IDENTIFICATION</scope>
</reference>
<dbReference type="InterPro" id="IPR037357">
    <property type="entry name" value="COMMD5"/>
</dbReference>
<dbReference type="OMA" id="HIVAGMY"/>
<dbReference type="GeneTree" id="ENSGT00390000013770"/>
<name>A0A8C4R9K6_EPTBU</name>
<dbReference type="Ensembl" id="ENSEBUT00000026097.1">
    <property type="protein sequence ID" value="ENSEBUP00000025521.1"/>
    <property type="gene ID" value="ENSEBUG00000015721.1"/>
</dbReference>
<dbReference type="InterPro" id="IPR017920">
    <property type="entry name" value="COMM"/>
</dbReference>
<reference evidence="4" key="1">
    <citation type="submission" date="2025-08" db="UniProtKB">
        <authorList>
            <consortium name="Ensembl"/>
        </authorList>
    </citation>
    <scope>IDENTIFICATION</scope>
</reference>
<evidence type="ECO:0000313" key="4">
    <source>
        <dbReference type="Ensembl" id="ENSEBUP00000025521.1"/>
    </source>
</evidence>
<dbReference type="Pfam" id="PF21672">
    <property type="entry name" value="COMM_HN"/>
    <property type="match status" value="1"/>
</dbReference>